<dbReference type="EMBL" id="WVTA01000007">
    <property type="protein sequence ID" value="KAK3208243.1"/>
    <property type="molecule type" value="Genomic_DNA"/>
</dbReference>
<gene>
    <name evidence="2" type="ORF">GRF29_77g68385</name>
</gene>
<sequence length="219" mass="24359">MPNPGLLEPLKSWKKGYNTVNATNTLAKGGHQKEDRRYSARVSPPPNSPPQPIPQNSSYGYGQSASYYSEHPNGGPSSPFATNVAYQLSQSPPTVNYTTGQSPAFLTQQTQNYNPQIYQQPEQMSPSTGGYPPYSDQNQQNGSRGIEDPYNRNPDGVYPHAQSDYQPDSSAYAPTLHRNNTDRYDNSYNQYGYEARPEAAPRSLTVPIMDHTCAYERNP</sequence>
<feature type="compositionally biased region" description="Low complexity" evidence="1">
    <location>
        <begin position="54"/>
        <end position="69"/>
    </location>
</feature>
<keyword evidence="3" id="KW-1185">Reference proteome</keyword>
<feature type="region of interest" description="Disordered" evidence="1">
    <location>
        <begin position="21"/>
        <end position="190"/>
    </location>
</feature>
<comment type="caution">
    <text evidence="2">The sequence shown here is derived from an EMBL/GenBank/DDBJ whole genome shotgun (WGS) entry which is preliminary data.</text>
</comment>
<reference evidence="2 3" key="1">
    <citation type="submission" date="2021-02" db="EMBL/GenBank/DDBJ databases">
        <title>Genome assembly of Pseudopithomyces chartarum.</title>
        <authorList>
            <person name="Jauregui R."/>
            <person name="Singh J."/>
            <person name="Voisey C."/>
        </authorList>
    </citation>
    <scope>NUCLEOTIDE SEQUENCE [LARGE SCALE GENOMIC DNA]</scope>
    <source>
        <strain evidence="2 3">AGR01</strain>
    </source>
</reference>
<evidence type="ECO:0000313" key="2">
    <source>
        <dbReference type="EMBL" id="KAK3208243.1"/>
    </source>
</evidence>
<evidence type="ECO:0000313" key="3">
    <source>
        <dbReference type="Proteomes" id="UP001280581"/>
    </source>
</evidence>
<feature type="compositionally biased region" description="Polar residues" evidence="1">
    <location>
        <begin position="75"/>
        <end position="128"/>
    </location>
</feature>
<dbReference type="AlphaFoldDB" id="A0AAN6LWV3"/>
<name>A0AAN6LWV3_9PLEO</name>
<protein>
    <submittedName>
        <fullName evidence="2">Uncharacterized protein</fullName>
    </submittedName>
</protein>
<feature type="compositionally biased region" description="Pro residues" evidence="1">
    <location>
        <begin position="43"/>
        <end position="53"/>
    </location>
</feature>
<dbReference type="Proteomes" id="UP001280581">
    <property type="component" value="Unassembled WGS sequence"/>
</dbReference>
<organism evidence="2 3">
    <name type="scientific">Pseudopithomyces chartarum</name>
    <dbReference type="NCBI Taxonomy" id="1892770"/>
    <lineage>
        <taxon>Eukaryota</taxon>
        <taxon>Fungi</taxon>
        <taxon>Dikarya</taxon>
        <taxon>Ascomycota</taxon>
        <taxon>Pezizomycotina</taxon>
        <taxon>Dothideomycetes</taxon>
        <taxon>Pleosporomycetidae</taxon>
        <taxon>Pleosporales</taxon>
        <taxon>Massarineae</taxon>
        <taxon>Didymosphaeriaceae</taxon>
        <taxon>Pseudopithomyces</taxon>
    </lineage>
</organism>
<evidence type="ECO:0000256" key="1">
    <source>
        <dbReference type="SAM" id="MobiDB-lite"/>
    </source>
</evidence>
<proteinExistence type="predicted"/>
<accession>A0AAN6LWV3</accession>